<protein>
    <submittedName>
        <fullName evidence="2">Uncharacterized protein</fullName>
    </submittedName>
</protein>
<sequence length="262" mass="29570">MILNKRIISALPPTYESLYGEFRQVEDPKGLAQFLAKAFAVIISTMTAAVLLAVLNIIPLGMIVLGSNNIYSCPVEPYIPVWLIVTGFFSLLKSATNFCYRAKRHREGRPPSAADINPNPFDGLLSCFLIVWFIIDVDSFRKCPIVHLSNDLSDDVVVHFQGSLFGYWLSDSKMQMSTLFCCVSLLFVYNIYILGSVWVYSVYDEVQYSNFSDSYCDQFTYIFSFVFVTLGYVLLACTLCCFCCCCCCICCRPKKHHTDGTV</sequence>
<dbReference type="PANTHER" id="PTHR33444:SF2">
    <property type="entry name" value="MARVEL DOMAIN-CONTAINING PROTEIN"/>
    <property type="match status" value="1"/>
</dbReference>
<dbReference type="PANTHER" id="PTHR33444">
    <property type="entry name" value="SI:DKEY-19B23.12-RELATED"/>
    <property type="match status" value="1"/>
</dbReference>
<feature type="transmembrane region" description="Helical" evidence="1">
    <location>
        <begin position="179"/>
        <end position="201"/>
    </location>
</feature>
<evidence type="ECO:0000256" key="1">
    <source>
        <dbReference type="SAM" id="Phobius"/>
    </source>
</evidence>
<dbReference type="InterPro" id="IPR040350">
    <property type="entry name" value="TMEM272"/>
</dbReference>
<proteinExistence type="predicted"/>
<name>A0A238BLL4_9BILA</name>
<dbReference type="AlphaFoldDB" id="A0A238BLL4"/>
<gene>
    <name evidence="2" type="ORF">X798_06714</name>
</gene>
<keyword evidence="1" id="KW-0812">Transmembrane</keyword>
<dbReference type="OrthoDB" id="6157510at2759"/>
<evidence type="ECO:0000313" key="2">
    <source>
        <dbReference type="EMBL" id="OZC06291.1"/>
    </source>
</evidence>
<reference evidence="2 3" key="1">
    <citation type="submission" date="2015-12" db="EMBL/GenBank/DDBJ databases">
        <title>Draft genome of the nematode, Onchocerca flexuosa.</title>
        <authorList>
            <person name="Mitreva M."/>
        </authorList>
    </citation>
    <scope>NUCLEOTIDE SEQUENCE [LARGE SCALE GENOMIC DNA]</scope>
    <source>
        <strain evidence="2">Red Deer</strain>
    </source>
</reference>
<keyword evidence="3" id="KW-1185">Reference proteome</keyword>
<dbReference type="Proteomes" id="UP000242913">
    <property type="component" value="Unassembled WGS sequence"/>
</dbReference>
<keyword evidence="1" id="KW-1133">Transmembrane helix</keyword>
<feature type="transmembrane region" description="Helical" evidence="1">
    <location>
        <begin position="78"/>
        <end position="100"/>
    </location>
</feature>
<feature type="transmembrane region" description="Helical" evidence="1">
    <location>
        <begin position="221"/>
        <end position="251"/>
    </location>
</feature>
<feature type="transmembrane region" description="Helical" evidence="1">
    <location>
        <begin position="38"/>
        <end position="58"/>
    </location>
</feature>
<evidence type="ECO:0000313" key="3">
    <source>
        <dbReference type="Proteomes" id="UP000242913"/>
    </source>
</evidence>
<accession>A0A238BLL4</accession>
<organism evidence="2 3">
    <name type="scientific">Onchocerca flexuosa</name>
    <dbReference type="NCBI Taxonomy" id="387005"/>
    <lineage>
        <taxon>Eukaryota</taxon>
        <taxon>Metazoa</taxon>
        <taxon>Ecdysozoa</taxon>
        <taxon>Nematoda</taxon>
        <taxon>Chromadorea</taxon>
        <taxon>Rhabditida</taxon>
        <taxon>Spirurina</taxon>
        <taxon>Spiruromorpha</taxon>
        <taxon>Filarioidea</taxon>
        <taxon>Onchocercidae</taxon>
        <taxon>Onchocerca</taxon>
    </lineage>
</organism>
<dbReference type="EMBL" id="KZ270148">
    <property type="protein sequence ID" value="OZC06291.1"/>
    <property type="molecule type" value="Genomic_DNA"/>
</dbReference>
<keyword evidence="1" id="KW-0472">Membrane</keyword>